<evidence type="ECO:0000313" key="1">
    <source>
        <dbReference type="EMBL" id="MCC0179003.1"/>
    </source>
</evidence>
<organism evidence="1 2">
    <name type="scientific">Waterburya agarophytonicola KI4</name>
    <dbReference type="NCBI Taxonomy" id="2874699"/>
    <lineage>
        <taxon>Bacteria</taxon>
        <taxon>Bacillati</taxon>
        <taxon>Cyanobacteriota</taxon>
        <taxon>Cyanophyceae</taxon>
        <taxon>Pleurocapsales</taxon>
        <taxon>Hyellaceae</taxon>
        <taxon>Waterburya</taxon>
        <taxon>Waterburya agarophytonicola</taxon>
    </lineage>
</organism>
<dbReference type="RefSeq" id="WP_229642106.1">
    <property type="nucleotide sequence ID" value="NZ_JADWDC010000063.1"/>
</dbReference>
<dbReference type="NCBIfam" id="NF005994">
    <property type="entry name" value="PRK08118.1"/>
    <property type="match status" value="1"/>
</dbReference>
<keyword evidence="2" id="KW-1185">Reference proteome</keyword>
<dbReference type="Gene3D" id="3.40.50.300">
    <property type="entry name" value="P-loop containing nucleotide triphosphate hydrolases"/>
    <property type="match status" value="1"/>
</dbReference>
<dbReference type="Proteomes" id="UP000729733">
    <property type="component" value="Unassembled WGS sequence"/>
</dbReference>
<dbReference type="SUPFAM" id="SSF52540">
    <property type="entry name" value="P-loop containing nucleoside triphosphate hydrolases"/>
    <property type="match status" value="1"/>
</dbReference>
<sequence>MQRIAIIGSCGAGKSTLSVTLAKKLNLPVIHLDSYYWQPGWQESNSDRWQEIHQKLIEGDRWIIDGNYGGTMELRLSAADTIIWLDFNRYLCLWRVVKRYLQYAGKTRPDMAKGCPEQFNWEFLRYVWHFPEMHRCKIVERLDNFSSNKRIKYLGKINYTKNECVISG</sequence>
<feature type="non-terminal residue" evidence="1">
    <location>
        <position position="168"/>
    </location>
</feature>
<name>A0A964BV45_9CYAN</name>
<proteinExistence type="predicted"/>
<reference evidence="1" key="1">
    <citation type="journal article" date="2021" name="Antonie Van Leeuwenhoek">
        <title>Draft genome and description of Waterburya agarophytonicola gen. nov. sp. nov. (Pleurocapsales, Cyanobacteria): a seaweed symbiont.</title>
        <authorList>
            <person name="Bonthond G."/>
            <person name="Shalygin S."/>
            <person name="Bayer T."/>
            <person name="Weinberger F."/>
        </authorList>
    </citation>
    <scope>NUCLEOTIDE SEQUENCE</scope>
    <source>
        <strain evidence="1">KI4</strain>
    </source>
</reference>
<dbReference type="PANTHER" id="PTHR37816">
    <property type="entry name" value="YALI0E33011P"/>
    <property type="match status" value="1"/>
</dbReference>
<dbReference type="InterPro" id="IPR027417">
    <property type="entry name" value="P-loop_NTPase"/>
</dbReference>
<accession>A0A964BV45</accession>
<comment type="caution">
    <text evidence="1">The sequence shown here is derived from an EMBL/GenBank/DDBJ whole genome shotgun (WGS) entry which is preliminary data.</text>
</comment>
<gene>
    <name evidence="1" type="ORF">I4641_18710</name>
</gene>
<dbReference type="PANTHER" id="PTHR37816:SF3">
    <property type="entry name" value="MODULATES DNA TOPOLOGY"/>
    <property type="match status" value="1"/>
</dbReference>
<protein>
    <submittedName>
        <fullName evidence="1">DNA topology modulation protein</fullName>
    </submittedName>
</protein>
<evidence type="ECO:0000313" key="2">
    <source>
        <dbReference type="Proteomes" id="UP000729733"/>
    </source>
</evidence>
<dbReference type="InterPro" id="IPR052922">
    <property type="entry name" value="Cytidylate_Kinase-2"/>
</dbReference>
<dbReference type="EMBL" id="JADWDC010000063">
    <property type="protein sequence ID" value="MCC0179003.1"/>
    <property type="molecule type" value="Genomic_DNA"/>
</dbReference>
<dbReference type="AlphaFoldDB" id="A0A964BV45"/>